<dbReference type="SUPFAM" id="SSF54786">
    <property type="entry name" value="YcfA/nrd intein domain"/>
    <property type="match status" value="1"/>
</dbReference>
<reference evidence="1 2" key="1">
    <citation type="submission" date="2007-05" db="EMBL/GenBank/DDBJ databases">
        <title>Complete sequence of Geobacter uraniireducens Rf4.</title>
        <authorList>
            <consortium name="US DOE Joint Genome Institute"/>
            <person name="Copeland A."/>
            <person name="Lucas S."/>
            <person name="Lapidus A."/>
            <person name="Barry K."/>
            <person name="Detter J.C."/>
            <person name="Glavina del Rio T."/>
            <person name="Hammon N."/>
            <person name="Israni S."/>
            <person name="Dalin E."/>
            <person name="Tice H."/>
            <person name="Pitluck S."/>
            <person name="Chertkov O."/>
            <person name="Brettin T."/>
            <person name="Bruce D."/>
            <person name="Han C."/>
            <person name="Schmutz J."/>
            <person name="Larimer F."/>
            <person name="Land M."/>
            <person name="Hauser L."/>
            <person name="Kyrpides N."/>
            <person name="Mikhailova N."/>
            <person name="Shelobolina E."/>
            <person name="Aklujkar M."/>
            <person name="Lovley D."/>
            <person name="Richardson P."/>
        </authorList>
    </citation>
    <scope>NUCLEOTIDE SEQUENCE [LARGE SCALE GENOMIC DNA]</scope>
    <source>
        <strain evidence="1 2">Rf4</strain>
    </source>
</reference>
<accession>A5GBJ4</accession>
<dbReference type="HOGENOM" id="CLU_164851_1_1_7"/>
<evidence type="ECO:0000313" key="2">
    <source>
        <dbReference type="Proteomes" id="UP000006695"/>
    </source>
</evidence>
<dbReference type="AlphaFoldDB" id="A5GBJ4"/>
<evidence type="ECO:0000313" key="1">
    <source>
        <dbReference type="EMBL" id="ABQ25051.1"/>
    </source>
</evidence>
<evidence type="ECO:0008006" key="3">
    <source>
        <dbReference type="Google" id="ProtNLM"/>
    </source>
</evidence>
<sequence>MFNMSTAEKQLEHMRNNPRDWRIETLIAVGVKYGIEIRNHGGSHHIFSFPGIELAISIPAHRPIKPVYIRQFIALIDQVRRINP</sequence>
<gene>
    <name evidence="1" type="ordered locus">Gura_0843</name>
</gene>
<keyword evidence="2" id="KW-1185">Reference proteome</keyword>
<organism evidence="1 2">
    <name type="scientific">Geotalea uraniireducens (strain Rf4)</name>
    <name type="common">Geobacter uraniireducens</name>
    <dbReference type="NCBI Taxonomy" id="351605"/>
    <lineage>
        <taxon>Bacteria</taxon>
        <taxon>Pseudomonadati</taxon>
        <taxon>Thermodesulfobacteriota</taxon>
        <taxon>Desulfuromonadia</taxon>
        <taxon>Geobacterales</taxon>
        <taxon>Geobacteraceae</taxon>
        <taxon>Geotalea</taxon>
    </lineage>
</organism>
<name>A5GBJ4_GEOUR</name>
<proteinExistence type="predicted"/>
<dbReference type="EMBL" id="CP000698">
    <property type="protein sequence ID" value="ABQ25051.1"/>
    <property type="molecule type" value="Genomic_DNA"/>
</dbReference>
<dbReference type="Proteomes" id="UP000006695">
    <property type="component" value="Chromosome"/>
</dbReference>
<protein>
    <recommendedName>
        <fullName evidence="3">Type II toxin-antitoxin system HicA family toxin</fullName>
    </recommendedName>
</protein>
<dbReference type="KEGG" id="gur:Gura_0843"/>